<evidence type="ECO:0000313" key="2">
    <source>
        <dbReference type="EMBL" id="MFD2519569.1"/>
    </source>
</evidence>
<keyword evidence="1" id="KW-0732">Signal</keyword>
<dbReference type="RefSeq" id="WP_340236658.1">
    <property type="nucleotide sequence ID" value="NZ_JBBEWC010000006.1"/>
</dbReference>
<name>A0ABW5J0S4_9BACT</name>
<evidence type="ECO:0000256" key="1">
    <source>
        <dbReference type="SAM" id="SignalP"/>
    </source>
</evidence>
<dbReference type="PROSITE" id="PS51257">
    <property type="entry name" value="PROKAR_LIPOPROTEIN"/>
    <property type="match status" value="1"/>
</dbReference>
<comment type="caution">
    <text evidence="2">The sequence shown here is derived from an EMBL/GenBank/DDBJ whole genome shotgun (WGS) entry which is preliminary data.</text>
</comment>
<feature type="signal peptide" evidence="1">
    <location>
        <begin position="1"/>
        <end position="18"/>
    </location>
</feature>
<dbReference type="EMBL" id="JBHULC010000003">
    <property type="protein sequence ID" value="MFD2519569.1"/>
    <property type="molecule type" value="Genomic_DNA"/>
</dbReference>
<reference evidence="3" key="1">
    <citation type="journal article" date="2019" name="Int. J. Syst. Evol. Microbiol.">
        <title>The Global Catalogue of Microorganisms (GCM) 10K type strain sequencing project: providing services to taxonomists for standard genome sequencing and annotation.</title>
        <authorList>
            <consortium name="The Broad Institute Genomics Platform"/>
            <consortium name="The Broad Institute Genome Sequencing Center for Infectious Disease"/>
            <person name="Wu L."/>
            <person name="Ma J."/>
        </authorList>
    </citation>
    <scope>NUCLEOTIDE SEQUENCE [LARGE SCALE GENOMIC DNA]</scope>
    <source>
        <strain evidence="3">KCTC 52344</strain>
    </source>
</reference>
<keyword evidence="3" id="KW-1185">Reference proteome</keyword>
<organism evidence="2 3">
    <name type="scientific">Emticicia soli</name>
    <dbReference type="NCBI Taxonomy" id="2027878"/>
    <lineage>
        <taxon>Bacteria</taxon>
        <taxon>Pseudomonadati</taxon>
        <taxon>Bacteroidota</taxon>
        <taxon>Cytophagia</taxon>
        <taxon>Cytophagales</taxon>
        <taxon>Leadbetterellaceae</taxon>
        <taxon>Emticicia</taxon>
    </lineage>
</organism>
<proteinExistence type="predicted"/>
<protein>
    <submittedName>
        <fullName evidence="2">DUF4249 domain-containing protein</fullName>
    </submittedName>
</protein>
<gene>
    <name evidence="2" type="ORF">ACFSR2_01655</name>
</gene>
<evidence type="ECO:0000313" key="3">
    <source>
        <dbReference type="Proteomes" id="UP001597510"/>
    </source>
</evidence>
<dbReference type="Pfam" id="PF14054">
    <property type="entry name" value="DUF4249"/>
    <property type="match status" value="1"/>
</dbReference>
<dbReference type="Proteomes" id="UP001597510">
    <property type="component" value="Unassembled WGS sequence"/>
</dbReference>
<dbReference type="InterPro" id="IPR025345">
    <property type="entry name" value="DUF4249"/>
</dbReference>
<accession>A0ABW5J0S4</accession>
<feature type="chain" id="PRO_5047541885" evidence="1">
    <location>
        <begin position="19"/>
        <end position="332"/>
    </location>
</feature>
<sequence>MKLLIKIWLIGMVAGLCACESLITTIPDSKLPKGTEKVVLHAYISPQDTVIMVKLTKSTPLLGVYQNNGFGFSVIGNDTIYYTGGVIENASVILTDSKKQSVSIPYVKTQATYVLSASQFPIKAGETYTITAETPIGNVEASCTVPTETTLALDYKIDTLYEGSGNSRRKIFHINFDWRDIPSQRNYYTMKASITSKMILTPLAGTEDPTPIEKYITYTGYWDEENRQSQYQSDANRDGTIFSTPNGVIQFGSDLVNDNGKIYRPTFSGEKDIIALEVLNTEKNYYDYHRAVRVNNRQNGNPFVEPVPIPTNVKNGLGCFAASNKSIRTIVY</sequence>